<dbReference type="PANTHER" id="PTHR48081:SF13">
    <property type="entry name" value="ALPHA_BETA HYDROLASE"/>
    <property type="match status" value="1"/>
</dbReference>
<dbReference type="Pfam" id="PF20434">
    <property type="entry name" value="BD-FAE"/>
    <property type="match status" value="1"/>
</dbReference>
<dbReference type="Gene3D" id="3.40.50.1820">
    <property type="entry name" value="alpha/beta hydrolase"/>
    <property type="match status" value="1"/>
</dbReference>
<proteinExistence type="predicted"/>
<evidence type="ECO:0000259" key="3">
    <source>
        <dbReference type="Pfam" id="PF20434"/>
    </source>
</evidence>
<dbReference type="OrthoDB" id="25019at2157"/>
<reference evidence="4 5" key="1">
    <citation type="journal article" date="2013" name="Genome Announc.">
        <title>Draft Genome Sequence of 'Candidatus Halobonum tyrrellensis' Strain G22, Isolated from the Hypersaline Waters of Lake Tyrrell, Australia.</title>
        <authorList>
            <person name="Ugalde J.A."/>
            <person name="Narasingarao P."/>
            <person name="Kuo S."/>
            <person name="Podell S."/>
            <person name="Allen E.E."/>
        </authorList>
    </citation>
    <scope>NUCLEOTIDE SEQUENCE [LARGE SCALE GENOMIC DNA]</scope>
    <source>
        <strain evidence="4 5">G22</strain>
    </source>
</reference>
<keyword evidence="5" id="KW-1185">Reference proteome</keyword>
<dbReference type="eggNOG" id="arCOG01646">
    <property type="taxonomic scope" value="Archaea"/>
</dbReference>
<protein>
    <submittedName>
        <fullName evidence="4">Esterase/lipase-like protein</fullName>
    </submittedName>
</protein>
<organism evidence="4 5">
    <name type="scientific">Candidatus Halobonum tyrrellensis G22</name>
    <dbReference type="NCBI Taxonomy" id="1324957"/>
    <lineage>
        <taxon>Archaea</taxon>
        <taxon>Methanobacteriati</taxon>
        <taxon>Methanobacteriota</taxon>
        <taxon>Stenosarchaea group</taxon>
        <taxon>Halobacteria</taxon>
        <taxon>Halobacteriales</taxon>
        <taxon>Haloferacaceae</taxon>
        <taxon>Candidatus Halobonum</taxon>
    </lineage>
</organism>
<comment type="caution">
    <text evidence="4">The sequence shown here is derived from an EMBL/GenBank/DDBJ whole genome shotgun (WGS) entry which is preliminary data.</text>
</comment>
<feature type="domain" description="BD-FAE-like" evidence="3">
    <location>
        <begin position="37"/>
        <end position="264"/>
    </location>
</feature>
<dbReference type="STRING" id="1324957.K933_00802"/>
<dbReference type="GO" id="GO:0016787">
    <property type="term" value="F:hydrolase activity"/>
    <property type="evidence" value="ECO:0007669"/>
    <property type="project" value="UniProtKB-KW"/>
</dbReference>
<name>V4J3V3_9EURY</name>
<dbReference type="PATRIC" id="fig|1324957.4.peg.168"/>
<keyword evidence="1" id="KW-0378">Hydrolase</keyword>
<dbReference type="SUPFAM" id="SSF53474">
    <property type="entry name" value="alpha/beta-Hydrolases"/>
    <property type="match status" value="1"/>
</dbReference>
<sequence length="347" mass="36843">MAPPTDDADASDESGGDPVAVFEGVTYADREAGAMDLDLFVPETDDPPLVVYVHGGGWVAETRDNVPDPERYAAELGCALASVSYRLAEVPDDADEAVAAMFDSDNPTPRGVFPDPFVDVKASIRWLRSNADEYGYDADRVAAWGSSAGGHLALLAGVVDDVADLDGTAFPDADLEKTVAPDESGAVQAVVDWYGVADFALVPGDATDPTSLLLGGTKSDREAAFAEASPLTHVAADSPPMLVMHGTEDDVVPVEHSRRLFDALDDRRVDAAFYELHHLDHVWSHDGVEAIESERTAMDLLTAEPTPAQSLRRATHAAEGESGTPLVEGAPPAGPVPIREFLDRTIR</sequence>
<evidence type="ECO:0000256" key="2">
    <source>
        <dbReference type="SAM" id="MobiDB-lite"/>
    </source>
</evidence>
<dbReference type="AlphaFoldDB" id="V4J3V3"/>
<dbReference type="Proteomes" id="UP000017840">
    <property type="component" value="Unassembled WGS sequence"/>
</dbReference>
<dbReference type="RefSeq" id="WP_023392761.1">
    <property type="nucleotide sequence ID" value="NZ_ASGZ01000002.1"/>
</dbReference>
<evidence type="ECO:0000313" key="5">
    <source>
        <dbReference type="Proteomes" id="UP000017840"/>
    </source>
</evidence>
<dbReference type="InterPro" id="IPR029058">
    <property type="entry name" value="AB_hydrolase_fold"/>
</dbReference>
<dbReference type="InterPro" id="IPR049492">
    <property type="entry name" value="BD-FAE-like_dom"/>
</dbReference>
<feature type="region of interest" description="Disordered" evidence="2">
    <location>
        <begin position="307"/>
        <end position="337"/>
    </location>
</feature>
<evidence type="ECO:0000256" key="1">
    <source>
        <dbReference type="ARBA" id="ARBA00022801"/>
    </source>
</evidence>
<evidence type="ECO:0000313" key="4">
    <source>
        <dbReference type="EMBL" id="ESP90057.1"/>
    </source>
</evidence>
<dbReference type="InterPro" id="IPR050300">
    <property type="entry name" value="GDXG_lipolytic_enzyme"/>
</dbReference>
<dbReference type="EMBL" id="ASGZ01000002">
    <property type="protein sequence ID" value="ESP90057.1"/>
    <property type="molecule type" value="Genomic_DNA"/>
</dbReference>
<dbReference type="PANTHER" id="PTHR48081">
    <property type="entry name" value="AB HYDROLASE SUPERFAMILY PROTEIN C4A8.06C"/>
    <property type="match status" value="1"/>
</dbReference>
<gene>
    <name evidence="4" type="ORF">K933_00802</name>
</gene>
<accession>V4J3V3</accession>